<dbReference type="GO" id="GO:0004674">
    <property type="term" value="F:protein serine/threonine kinase activity"/>
    <property type="evidence" value="ECO:0007669"/>
    <property type="project" value="UniProtKB-KW"/>
</dbReference>
<dbReference type="PANTHER" id="PTHR44899:SF3">
    <property type="entry name" value="SERINE_THREONINE-PROTEIN KINASE NEK1"/>
    <property type="match status" value="1"/>
</dbReference>
<evidence type="ECO:0000256" key="6">
    <source>
        <dbReference type="ARBA" id="ARBA00022840"/>
    </source>
</evidence>
<dbReference type="EMBL" id="LGRX02012408">
    <property type="protein sequence ID" value="KAK3267436.1"/>
    <property type="molecule type" value="Genomic_DNA"/>
</dbReference>
<evidence type="ECO:0000256" key="2">
    <source>
        <dbReference type="ARBA" id="ARBA00022527"/>
    </source>
</evidence>
<gene>
    <name evidence="11" type="ORF">CYMTET_24005</name>
</gene>
<dbReference type="SUPFAM" id="SSF56112">
    <property type="entry name" value="Protein kinase-like (PK-like)"/>
    <property type="match status" value="1"/>
</dbReference>
<reference evidence="11 12" key="1">
    <citation type="journal article" date="2015" name="Genome Biol. Evol.">
        <title>Comparative Genomics of a Bacterivorous Green Alga Reveals Evolutionary Causalities and Consequences of Phago-Mixotrophic Mode of Nutrition.</title>
        <authorList>
            <person name="Burns J.A."/>
            <person name="Paasch A."/>
            <person name="Narechania A."/>
            <person name="Kim E."/>
        </authorList>
    </citation>
    <scope>NUCLEOTIDE SEQUENCE [LARGE SCALE GENOMIC DNA]</scope>
    <source>
        <strain evidence="11 12">PLY_AMNH</strain>
    </source>
</reference>
<evidence type="ECO:0000256" key="3">
    <source>
        <dbReference type="ARBA" id="ARBA00022679"/>
    </source>
</evidence>
<feature type="domain" description="Protein kinase" evidence="10">
    <location>
        <begin position="1"/>
        <end position="127"/>
    </location>
</feature>
<comment type="catalytic activity">
    <reaction evidence="8">
        <text>L-seryl-[protein] + ATP = O-phospho-L-seryl-[protein] + ADP + H(+)</text>
        <dbReference type="Rhea" id="RHEA:17989"/>
        <dbReference type="Rhea" id="RHEA-COMP:9863"/>
        <dbReference type="Rhea" id="RHEA-COMP:11604"/>
        <dbReference type="ChEBI" id="CHEBI:15378"/>
        <dbReference type="ChEBI" id="CHEBI:29999"/>
        <dbReference type="ChEBI" id="CHEBI:30616"/>
        <dbReference type="ChEBI" id="CHEBI:83421"/>
        <dbReference type="ChEBI" id="CHEBI:456216"/>
        <dbReference type="EC" id="2.7.11.1"/>
    </reaction>
</comment>
<dbReference type="GO" id="GO:0005524">
    <property type="term" value="F:ATP binding"/>
    <property type="evidence" value="ECO:0007669"/>
    <property type="project" value="UniProtKB-KW"/>
</dbReference>
<evidence type="ECO:0000256" key="5">
    <source>
        <dbReference type="ARBA" id="ARBA00022777"/>
    </source>
</evidence>
<dbReference type="PANTHER" id="PTHR44899">
    <property type="entry name" value="CAMK FAMILY PROTEIN KINASE"/>
    <property type="match status" value="1"/>
</dbReference>
<dbReference type="Pfam" id="PF00069">
    <property type="entry name" value="Pkinase"/>
    <property type="match status" value="1"/>
</dbReference>
<sequence length="286" mass="31005">VSATSGSELIIKLGDFGVSRMLSVNTLAAQTVVGTPYYMSPELVSGKPYNQKSDVWSVGCILYELLTGKRAFQGSSLPQVIFAIVKSKYPALPTTVSPGLRALTERMLQVQPNSRPTVAEVLSDAVLQDAVKSAMAKVGAASAAEAPSGNLTPPLSPPLKFTRQVSRRMDEPDDVACSPLPTRLHPLRDPVTGQAMFTDSVATDFSDVYDPAHETGDYPADFETACSTLLRTAPVNLEDSIVIRTSKSQSEQERLASDQKRKEEKEAAKQRLYAEEEAKWRAEAGR</sequence>
<dbReference type="PROSITE" id="PS50011">
    <property type="entry name" value="PROTEIN_KINASE_DOM"/>
    <property type="match status" value="1"/>
</dbReference>
<name>A0AAE0L0D2_9CHLO</name>
<keyword evidence="4" id="KW-0547">Nucleotide-binding</keyword>
<dbReference type="SMART" id="SM00220">
    <property type="entry name" value="S_TKc"/>
    <property type="match status" value="1"/>
</dbReference>
<evidence type="ECO:0000256" key="8">
    <source>
        <dbReference type="ARBA" id="ARBA00048679"/>
    </source>
</evidence>
<dbReference type="InterPro" id="IPR000719">
    <property type="entry name" value="Prot_kinase_dom"/>
</dbReference>
<feature type="non-terminal residue" evidence="11">
    <location>
        <position position="1"/>
    </location>
</feature>
<evidence type="ECO:0000313" key="12">
    <source>
        <dbReference type="Proteomes" id="UP001190700"/>
    </source>
</evidence>
<dbReference type="AlphaFoldDB" id="A0AAE0L0D2"/>
<dbReference type="InterPro" id="IPR051131">
    <property type="entry name" value="NEK_Ser/Thr_kinase_NIMA"/>
</dbReference>
<comment type="caution">
    <text evidence="11">The sequence shown here is derived from an EMBL/GenBank/DDBJ whole genome shotgun (WGS) entry which is preliminary data.</text>
</comment>
<evidence type="ECO:0000313" key="11">
    <source>
        <dbReference type="EMBL" id="KAK3267436.1"/>
    </source>
</evidence>
<organism evidence="11 12">
    <name type="scientific">Cymbomonas tetramitiformis</name>
    <dbReference type="NCBI Taxonomy" id="36881"/>
    <lineage>
        <taxon>Eukaryota</taxon>
        <taxon>Viridiplantae</taxon>
        <taxon>Chlorophyta</taxon>
        <taxon>Pyramimonadophyceae</taxon>
        <taxon>Pyramimonadales</taxon>
        <taxon>Pyramimonadaceae</taxon>
        <taxon>Cymbomonas</taxon>
    </lineage>
</organism>
<evidence type="ECO:0000256" key="7">
    <source>
        <dbReference type="ARBA" id="ARBA00047899"/>
    </source>
</evidence>
<proteinExistence type="predicted"/>
<evidence type="ECO:0000256" key="1">
    <source>
        <dbReference type="ARBA" id="ARBA00012513"/>
    </source>
</evidence>
<keyword evidence="3" id="KW-0808">Transferase</keyword>
<keyword evidence="6" id="KW-0067">ATP-binding</keyword>
<keyword evidence="12" id="KW-1185">Reference proteome</keyword>
<dbReference type="EC" id="2.7.11.1" evidence="1"/>
<evidence type="ECO:0000256" key="9">
    <source>
        <dbReference type="SAM" id="MobiDB-lite"/>
    </source>
</evidence>
<protein>
    <recommendedName>
        <fullName evidence="1">non-specific serine/threonine protein kinase</fullName>
        <ecNumber evidence="1">2.7.11.1</ecNumber>
    </recommendedName>
</protein>
<accession>A0AAE0L0D2</accession>
<feature type="region of interest" description="Disordered" evidence="9">
    <location>
        <begin position="244"/>
        <end position="286"/>
    </location>
</feature>
<evidence type="ECO:0000256" key="4">
    <source>
        <dbReference type="ARBA" id="ARBA00022741"/>
    </source>
</evidence>
<comment type="catalytic activity">
    <reaction evidence="7">
        <text>L-threonyl-[protein] + ATP = O-phospho-L-threonyl-[protein] + ADP + H(+)</text>
        <dbReference type="Rhea" id="RHEA:46608"/>
        <dbReference type="Rhea" id="RHEA-COMP:11060"/>
        <dbReference type="Rhea" id="RHEA-COMP:11605"/>
        <dbReference type="ChEBI" id="CHEBI:15378"/>
        <dbReference type="ChEBI" id="CHEBI:30013"/>
        <dbReference type="ChEBI" id="CHEBI:30616"/>
        <dbReference type="ChEBI" id="CHEBI:61977"/>
        <dbReference type="ChEBI" id="CHEBI:456216"/>
        <dbReference type="EC" id="2.7.11.1"/>
    </reaction>
</comment>
<dbReference type="InterPro" id="IPR011009">
    <property type="entry name" value="Kinase-like_dom_sf"/>
</dbReference>
<dbReference type="Proteomes" id="UP001190700">
    <property type="component" value="Unassembled WGS sequence"/>
</dbReference>
<dbReference type="Gene3D" id="1.10.510.10">
    <property type="entry name" value="Transferase(Phosphotransferase) domain 1"/>
    <property type="match status" value="1"/>
</dbReference>
<keyword evidence="5" id="KW-0418">Kinase</keyword>
<keyword evidence="2" id="KW-0723">Serine/threonine-protein kinase</keyword>
<evidence type="ECO:0000259" key="10">
    <source>
        <dbReference type="PROSITE" id="PS50011"/>
    </source>
</evidence>
<feature type="compositionally biased region" description="Basic and acidic residues" evidence="9">
    <location>
        <begin position="250"/>
        <end position="286"/>
    </location>
</feature>